<comment type="caution">
    <text evidence="1">The sequence shown here is derived from an EMBL/GenBank/DDBJ whole genome shotgun (WGS) entry which is preliminary data.</text>
</comment>
<gene>
    <name evidence="1" type="ORF">BU25DRAFT_453942</name>
</gene>
<protein>
    <submittedName>
        <fullName evidence="1">Uncharacterized protein</fullName>
    </submittedName>
</protein>
<evidence type="ECO:0000313" key="2">
    <source>
        <dbReference type="Proteomes" id="UP000799754"/>
    </source>
</evidence>
<accession>A0ACB6SFL7</accession>
<keyword evidence="2" id="KW-1185">Reference proteome</keyword>
<sequence length="153" mass="16359">MSDPTDLTPREMEVLALAWQCMDSDPKVDYIKLAELTGYTTASAGVTFGKIKRKLKAKATGSSKVPATPKKSGNAVGRPKTPKSGKRSATEDAAAGTPSKKGKKVSNPANNDEDDEEFGNFNIKKEEVVDISNGTDAFFQEANAYAPTDNDQV</sequence>
<dbReference type="EMBL" id="MU006702">
    <property type="protein sequence ID" value="KAF2632758.1"/>
    <property type="molecule type" value="Genomic_DNA"/>
</dbReference>
<evidence type="ECO:0000313" key="1">
    <source>
        <dbReference type="EMBL" id="KAF2632758.1"/>
    </source>
</evidence>
<proteinExistence type="predicted"/>
<dbReference type="Proteomes" id="UP000799754">
    <property type="component" value="Unassembled WGS sequence"/>
</dbReference>
<name>A0ACB6SFL7_9PLEO</name>
<organism evidence="1 2">
    <name type="scientific">Macroventuria anomochaeta</name>
    <dbReference type="NCBI Taxonomy" id="301207"/>
    <lineage>
        <taxon>Eukaryota</taxon>
        <taxon>Fungi</taxon>
        <taxon>Dikarya</taxon>
        <taxon>Ascomycota</taxon>
        <taxon>Pezizomycotina</taxon>
        <taxon>Dothideomycetes</taxon>
        <taxon>Pleosporomycetidae</taxon>
        <taxon>Pleosporales</taxon>
        <taxon>Pleosporineae</taxon>
        <taxon>Didymellaceae</taxon>
        <taxon>Macroventuria</taxon>
    </lineage>
</organism>
<reference evidence="1" key="1">
    <citation type="journal article" date="2020" name="Stud. Mycol.">
        <title>101 Dothideomycetes genomes: a test case for predicting lifestyles and emergence of pathogens.</title>
        <authorList>
            <person name="Haridas S."/>
            <person name="Albert R."/>
            <person name="Binder M."/>
            <person name="Bloem J."/>
            <person name="Labutti K."/>
            <person name="Salamov A."/>
            <person name="Andreopoulos B."/>
            <person name="Baker S."/>
            <person name="Barry K."/>
            <person name="Bills G."/>
            <person name="Bluhm B."/>
            <person name="Cannon C."/>
            <person name="Castanera R."/>
            <person name="Culley D."/>
            <person name="Daum C."/>
            <person name="Ezra D."/>
            <person name="Gonzalez J."/>
            <person name="Henrissat B."/>
            <person name="Kuo A."/>
            <person name="Liang C."/>
            <person name="Lipzen A."/>
            <person name="Lutzoni F."/>
            <person name="Magnuson J."/>
            <person name="Mondo S."/>
            <person name="Nolan M."/>
            <person name="Ohm R."/>
            <person name="Pangilinan J."/>
            <person name="Park H.-J."/>
            <person name="Ramirez L."/>
            <person name="Alfaro M."/>
            <person name="Sun H."/>
            <person name="Tritt A."/>
            <person name="Yoshinaga Y."/>
            <person name="Zwiers L.-H."/>
            <person name="Turgeon B."/>
            <person name="Goodwin S."/>
            <person name="Spatafora J."/>
            <person name="Crous P."/>
            <person name="Grigoriev I."/>
        </authorList>
    </citation>
    <scope>NUCLEOTIDE SEQUENCE</scope>
    <source>
        <strain evidence="1">CBS 525.71</strain>
    </source>
</reference>